<dbReference type="Proteomes" id="UP000676506">
    <property type="component" value="Chromosome 1"/>
</dbReference>
<sequence length="66" mass="7078">MKETSTKPTSPSSTDVPAVNASLETFRTLSLPEKALTIAQTQAMLFSNTVVRTLATLLRGNRPDAT</sequence>
<dbReference type="EMBL" id="CP072648">
    <property type="protein sequence ID" value="QUW01851.1"/>
    <property type="molecule type" value="Genomic_DNA"/>
</dbReference>
<name>A0ABX8B724_9BACT</name>
<evidence type="ECO:0000313" key="1">
    <source>
        <dbReference type="EMBL" id="QUW01851.1"/>
    </source>
</evidence>
<protein>
    <submittedName>
        <fullName evidence="1">Uncharacterized protein</fullName>
    </submittedName>
</protein>
<proteinExistence type="predicted"/>
<reference evidence="1 2" key="1">
    <citation type="submission" date="2021-03" db="EMBL/GenBank/DDBJ databases">
        <title>Genomic and phenotypic characterization of Chloracidobacterium isolates provides evidence for multiple species.</title>
        <authorList>
            <person name="Saini M.K."/>
            <person name="Costas A.M.G."/>
            <person name="Tank M."/>
            <person name="Bryant D.A."/>
        </authorList>
    </citation>
    <scope>NUCLEOTIDE SEQUENCE [LARGE SCALE GENOMIC DNA]</scope>
    <source>
        <strain evidence="1 2">BV2-C</strain>
    </source>
</reference>
<evidence type="ECO:0000313" key="2">
    <source>
        <dbReference type="Proteomes" id="UP000676506"/>
    </source>
</evidence>
<gene>
    <name evidence="1" type="ORF">J8C06_05570</name>
</gene>
<dbReference type="RefSeq" id="WP_211427743.1">
    <property type="nucleotide sequence ID" value="NZ_CP072648.1"/>
</dbReference>
<organism evidence="1 2">
    <name type="scientific">Chloracidobacterium validum</name>
    <dbReference type="NCBI Taxonomy" id="2821543"/>
    <lineage>
        <taxon>Bacteria</taxon>
        <taxon>Pseudomonadati</taxon>
        <taxon>Acidobacteriota</taxon>
        <taxon>Terriglobia</taxon>
        <taxon>Terriglobales</taxon>
        <taxon>Acidobacteriaceae</taxon>
        <taxon>Chloracidobacterium</taxon>
    </lineage>
</organism>
<accession>A0ABX8B724</accession>
<keyword evidence="2" id="KW-1185">Reference proteome</keyword>